<evidence type="ECO:0000313" key="4">
    <source>
        <dbReference type="Proteomes" id="UP001500037"/>
    </source>
</evidence>
<evidence type="ECO:0000259" key="2">
    <source>
        <dbReference type="SMART" id="SM00458"/>
    </source>
</evidence>
<dbReference type="SUPFAM" id="SSF50370">
    <property type="entry name" value="Ricin B-like lectins"/>
    <property type="match status" value="1"/>
</dbReference>
<feature type="signal peptide" evidence="1">
    <location>
        <begin position="1"/>
        <end position="27"/>
    </location>
</feature>
<organism evidence="3 4">
    <name type="scientific">Kitasatospora nipponensis</name>
    <dbReference type="NCBI Taxonomy" id="258049"/>
    <lineage>
        <taxon>Bacteria</taxon>
        <taxon>Bacillati</taxon>
        <taxon>Actinomycetota</taxon>
        <taxon>Actinomycetes</taxon>
        <taxon>Kitasatosporales</taxon>
        <taxon>Streptomycetaceae</taxon>
        <taxon>Kitasatospora</taxon>
    </lineage>
</organism>
<feature type="domain" description="Ricin B lectin" evidence="2">
    <location>
        <begin position="32"/>
        <end position="168"/>
    </location>
</feature>
<keyword evidence="1" id="KW-0732">Signal</keyword>
<dbReference type="SMART" id="SM00458">
    <property type="entry name" value="RICIN"/>
    <property type="match status" value="1"/>
</dbReference>
<keyword evidence="4" id="KW-1185">Reference proteome</keyword>
<dbReference type="Proteomes" id="UP001500037">
    <property type="component" value="Unassembled WGS sequence"/>
</dbReference>
<evidence type="ECO:0000313" key="3">
    <source>
        <dbReference type="EMBL" id="GAA1222558.1"/>
    </source>
</evidence>
<reference evidence="3 4" key="1">
    <citation type="journal article" date="2019" name="Int. J. Syst. Evol. Microbiol.">
        <title>The Global Catalogue of Microorganisms (GCM) 10K type strain sequencing project: providing services to taxonomists for standard genome sequencing and annotation.</title>
        <authorList>
            <consortium name="The Broad Institute Genomics Platform"/>
            <consortium name="The Broad Institute Genome Sequencing Center for Infectious Disease"/>
            <person name="Wu L."/>
            <person name="Ma J."/>
        </authorList>
    </citation>
    <scope>NUCLEOTIDE SEQUENCE [LARGE SCALE GENOMIC DNA]</scope>
    <source>
        <strain evidence="3 4">JCM 13004</strain>
    </source>
</reference>
<accession>A0ABN1VTI9</accession>
<feature type="chain" id="PRO_5046259574" description="Ricin B lectin domain-containing protein" evidence="1">
    <location>
        <begin position="28"/>
        <end position="172"/>
    </location>
</feature>
<gene>
    <name evidence="3" type="ORF">GCM10009665_10990</name>
</gene>
<comment type="caution">
    <text evidence="3">The sequence shown here is derived from an EMBL/GenBank/DDBJ whole genome shotgun (WGS) entry which is preliminary data.</text>
</comment>
<dbReference type="RefSeq" id="WP_344439806.1">
    <property type="nucleotide sequence ID" value="NZ_BAAALF010000010.1"/>
</dbReference>
<dbReference type="Pfam" id="PF00652">
    <property type="entry name" value="Ricin_B_lectin"/>
    <property type="match status" value="1"/>
</dbReference>
<dbReference type="EMBL" id="BAAALF010000010">
    <property type="protein sequence ID" value="GAA1222558.1"/>
    <property type="molecule type" value="Genomic_DNA"/>
</dbReference>
<name>A0ABN1VTI9_9ACTN</name>
<dbReference type="CDD" id="cd00161">
    <property type="entry name" value="beta-trefoil_Ricin-like"/>
    <property type="match status" value="1"/>
</dbReference>
<dbReference type="PROSITE" id="PS50231">
    <property type="entry name" value="RICIN_B_LECTIN"/>
    <property type="match status" value="1"/>
</dbReference>
<evidence type="ECO:0000256" key="1">
    <source>
        <dbReference type="SAM" id="SignalP"/>
    </source>
</evidence>
<sequence>MKKVSGTLALLSSALLLAVGSAGTAQADVPLDGYYNTMTNLNSGMCASVGNNSTSPGAGLIQYPCDSKANKQFLATGAGTDAYFFHIRSDGQCLSPSGPGEHTQVVQLSCSNTDAQVWITTSLGNDSYQLKNRATGFCLTAAWGMTNSGQPLDQSTCGAFQGQAWRFTAVRS</sequence>
<dbReference type="InterPro" id="IPR000772">
    <property type="entry name" value="Ricin_B_lectin"/>
</dbReference>
<protein>
    <recommendedName>
        <fullName evidence="2">Ricin B lectin domain-containing protein</fullName>
    </recommendedName>
</protein>
<dbReference type="Gene3D" id="2.80.10.50">
    <property type="match status" value="1"/>
</dbReference>
<proteinExistence type="predicted"/>
<dbReference type="InterPro" id="IPR035992">
    <property type="entry name" value="Ricin_B-like_lectins"/>
</dbReference>